<dbReference type="InterPro" id="IPR018713">
    <property type="entry name" value="MPAB/Lcp_cat_dom"/>
</dbReference>
<proteinExistence type="predicted"/>
<keyword evidence="3" id="KW-1185">Reference proteome</keyword>
<dbReference type="PANTHER" id="PTHR37539">
    <property type="entry name" value="SECRETED PROTEIN-RELATED"/>
    <property type="match status" value="1"/>
</dbReference>
<dbReference type="PANTHER" id="PTHR37539:SF1">
    <property type="entry name" value="ER-BOUND OXYGENASE MPAB_MPAB'_RUBBER OXYGENASE CATALYTIC DOMAIN-CONTAINING PROTEIN"/>
    <property type="match status" value="1"/>
</dbReference>
<dbReference type="GO" id="GO:0016491">
    <property type="term" value="F:oxidoreductase activity"/>
    <property type="evidence" value="ECO:0007669"/>
    <property type="project" value="InterPro"/>
</dbReference>
<evidence type="ECO:0000313" key="2">
    <source>
        <dbReference type="EMBL" id="KAA1422067.1"/>
    </source>
</evidence>
<name>A0A5B1LR38_9ACTN</name>
<evidence type="ECO:0000259" key="1">
    <source>
        <dbReference type="Pfam" id="PF09995"/>
    </source>
</evidence>
<feature type="domain" description="ER-bound oxygenase mpaB/mpaB'/Rubber oxygenase catalytic" evidence="1">
    <location>
        <begin position="53"/>
        <end position="282"/>
    </location>
</feature>
<accession>A0A5B1LR38</accession>
<reference evidence="2 3" key="2">
    <citation type="submission" date="2019-09" db="EMBL/GenBank/DDBJ databases">
        <authorList>
            <person name="Jin C."/>
        </authorList>
    </citation>
    <scope>NUCLEOTIDE SEQUENCE [LARGE SCALE GENOMIC DNA]</scope>
    <source>
        <strain evidence="2 3">BN130099</strain>
    </source>
</reference>
<dbReference type="Proteomes" id="UP000325003">
    <property type="component" value="Unassembled WGS sequence"/>
</dbReference>
<reference evidence="2 3" key="1">
    <citation type="submission" date="2019-09" db="EMBL/GenBank/DDBJ databases">
        <title>Nocardioides panacisoli sp. nov., isolated from the soil of a ginseng field.</title>
        <authorList>
            <person name="Cho C."/>
        </authorList>
    </citation>
    <scope>NUCLEOTIDE SEQUENCE [LARGE SCALE GENOMIC DNA]</scope>
    <source>
        <strain evidence="2 3">BN130099</strain>
    </source>
</reference>
<dbReference type="Pfam" id="PF09995">
    <property type="entry name" value="MPAB_Lcp_cat"/>
    <property type="match status" value="1"/>
</dbReference>
<evidence type="ECO:0000313" key="3">
    <source>
        <dbReference type="Proteomes" id="UP000325003"/>
    </source>
</evidence>
<dbReference type="EMBL" id="VUJV01000001">
    <property type="protein sequence ID" value="KAA1422067.1"/>
    <property type="molecule type" value="Genomic_DNA"/>
</dbReference>
<dbReference type="InterPro" id="IPR037473">
    <property type="entry name" value="Lcp-like"/>
</dbReference>
<gene>
    <name evidence="2" type="ORF">F0U44_03600</name>
</gene>
<protein>
    <submittedName>
        <fullName evidence="2">DUF2236 domain-containing protein</fullName>
    </submittedName>
</protein>
<dbReference type="AlphaFoldDB" id="A0A5B1LR38"/>
<organism evidence="2 3">
    <name type="scientific">Nocardioides humilatus</name>
    <dbReference type="NCBI Taxonomy" id="2607660"/>
    <lineage>
        <taxon>Bacteria</taxon>
        <taxon>Bacillati</taxon>
        <taxon>Actinomycetota</taxon>
        <taxon>Actinomycetes</taxon>
        <taxon>Propionibacteriales</taxon>
        <taxon>Nocardioidaceae</taxon>
        <taxon>Nocardioides</taxon>
    </lineage>
</organism>
<comment type="caution">
    <text evidence="2">The sequence shown here is derived from an EMBL/GenBank/DDBJ whole genome shotgun (WGS) entry which is preliminary data.</text>
</comment>
<sequence length="347" mass="37834">MWQADPLADAAVADPAALTALRDHLGIDPDWLERDRLDRAADVLVRYGPQWGLVLGAASLLRGADNWIAAKPLVLTGRYGQEPAVRSIEVGNWLSAVVRPGGMAVGAPGFEHTVRVRMIHARVRRHIERTATWDHAAWGVPIPQPYMAFTLAEFGHIALAAMAHLGVRLRDDELADIYHLWRYVGHVVGVDDALNPTNEADHVRIEELYRLTSPGPDADSREFTTALIEGYLAEQLATMIPGPASWRRRTAVAVMYGMARVFLGDAAADSLGIPDGPTKHVVRAARPALTALDQVRLLALGRDRVTARGYVARDRELARLKADNAMEHDLVDAVPGAVGSTNHPIDA</sequence>